<keyword evidence="4" id="KW-1185">Reference proteome</keyword>
<dbReference type="InterPro" id="IPR035965">
    <property type="entry name" value="PAS-like_dom_sf"/>
</dbReference>
<feature type="transmembrane region" description="Helical" evidence="1">
    <location>
        <begin position="35"/>
        <end position="56"/>
    </location>
</feature>
<dbReference type="Pfam" id="PF08448">
    <property type="entry name" value="PAS_4"/>
    <property type="match status" value="1"/>
</dbReference>
<keyword evidence="1" id="KW-1133">Transmembrane helix</keyword>
<dbReference type="NCBIfam" id="TIGR00229">
    <property type="entry name" value="sensory_box"/>
    <property type="match status" value="1"/>
</dbReference>
<dbReference type="Proteomes" id="UP001458946">
    <property type="component" value="Unassembled WGS sequence"/>
</dbReference>
<dbReference type="PROSITE" id="PS50112">
    <property type="entry name" value="PAS"/>
    <property type="match status" value="1"/>
</dbReference>
<name>A0ABP9VG75_9DEIO</name>
<organism evidence="3 4">
    <name type="scientific">Deinococcus xinjiangensis</name>
    <dbReference type="NCBI Taxonomy" id="457454"/>
    <lineage>
        <taxon>Bacteria</taxon>
        <taxon>Thermotogati</taxon>
        <taxon>Deinococcota</taxon>
        <taxon>Deinococci</taxon>
        <taxon>Deinococcales</taxon>
        <taxon>Deinococcaceae</taxon>
        <taxon>Deinococcus</taxon>
    </lineage>
</organism>
<proteinExistence type="predicted"/>
<protein>
    <recommendedName>
        <fullName evidence="2">PAS domain-containing protein</fullName>
    </recommendedName>
</protein>
<comment type="caution">
    <text evidence="3">The sequence shown here is derived from an EMBL/GenBank/DDBJ whole genome shotgun (WGS) entry which is preliminary data.</text>
</comment>
<keyword evidence="1" id="KW-0812">Transmembrane</keyword>
<dbReference type="CDD" id="cd00130">
    <property type="entry name" value="PAS"/>
    <property type="match status" value="1"/>
</dbReference>
<keyword evidence="1" id="KW-0472">Membrane</keyword>
<sequence length="188" mass="21087">MLPGVLELRWAYVGLALLVVIDFLVAFLVNGPAELILLGLLFIFQVLVIWLMQRVLRIVRGYRHLKESYEQELDFARQVMDNSGQGMAVMDAQGRFAYVNASLAGFLGRPKEALLGHSPSDFLLPQDQQVFQAQLRERWTGKQNSYVLHAYHADGHSVALHVTGTPRWHQGRIVGNFATISLSSDDLG</sequence>
<reference evidence="3 4" key="1">
    <citation type="submission" date="2024-02" db="EMBL/GenBank/DDBJ databases">
        <title>Deinococcus xinjiangensis NBRC 107630.</title>
        <authorList>
            <person name="Ichikawa N."/>
            <person name="Katano-Makiyama Y."/>
            <person name="Hidaka K."/>
        </authorList>
    </citation>
    <scope>NUCLEOTIDE SEQUENCE [LARGE SCALE GENOMIC DNA]</scope>
    <source>
        <strain evidence="3 4">NBRC 107630</strain>
    </source>
</reference>
<feature type="domain" description="PAS" evidence="2">
    <location>
        <begin position="72"/>
        <end position="142"/>
    </location>
</feature>
<evidence type="ECO:0000259" key="2">
    <source>
        <dbReference type="PROSITE" id="PS50112"/>
    </source>
</evidence>
<accession>A0ABP9VG75</accession>
<dbReference type="Gene3D" id="3.30.450.20">
    <property type="entry name" value="PAS domain"/>
    <property type="match status" value="1"/>
</dbReference>
<dbReference type="InterPro" id="IPR000014">
    <property type="entry name" value="PAS"/>
</dbReference>
<evidence type="ECO:0000313" key="3">
    <source>
        <dbReference type="EMBL" id="GAA5503073.1"/>
    </source>
</evidence>
<evidence type="ECO:0000256" key="1">
    <source>
        <dbReference type="SAM" id="Phobius"/>
    </source>
</evidence>
<dbReference type="SMART" id="SM00091">
    <property type="entry name" value="PAS"/>
    <property type="match status" value="1"/>
</dbReference>
<feature type="transmembrane region" description="Helical" evidence="1">
    <location>
        <begin position="12"/>
        <end position="29"/>
    </location>
</feature>
<dbReference type="InterPro" id="IPR013656">
    <property type="entry name" value="PAS_4"/>
</dbReference>
<dbReference type="EMBL" id="BAABRN010000037">
    <property type="protein sequence ID" value="GAA5503073.1"/>
    <property type="molecule type" value="Genomic_DNA"/>
</dbReference>
<evidence type="ECO:0000313" key="4">
    <source>
        <dbReference type="Proteomes" id="UP001458946"/>
    </source>
</evidence>
<dbReference type="SUPFAM" id="SSF55785">
    <property type="entry name" value="PYP-like sensor domain (PAS domain)"/>
    <property type="match status" value="1"/>
</dbReference>
<dbReference type="RefSeq" id="WP_353543046.1">
    <property type="nucleotide sequence ID" value="NZ_BAABRN010000037.1"/>
</dbReference>
<gene>
    <name evidence="3" type="ORF">Dxin01_02822</name>
</gene>